<dbReference type="SMART" id="SM01387">
    <property type="entry name" value="Ribosomal_S15"/>
    <property type="match status" value="1"/>
</dbReference>
<comment type="subunit">
    <text evidence="3">Part of the 30S ribosomal subunit.</text>
</comment>
<accession>A0A8S1ZUB1</accession>
<protein>
    <recommendedName>
        <fullName evidence="6">Small ribosomal subunit protein uS15c</fullName>
    </recommendedName>
    <alternativeName>
        <fullName evidence="7">30S ribosomal protein S15, chloroplastic</fullName>
    </alternativeName>
</protein>
<dbReference type="NCBIfam" id="TIGR00952">
    <property type="entry name" value="S15_bact"/>
    <property type="match status" value="1"/>
</dbReference>
<evidence type="ECO:0000256" key="3">
    <source>
        <dbReference type="ARBA" id="ARBA00011458"/>
    </source>
</evidence>
<feature type="compositionally biased region" description="Basic residues" evidence="8">
    <location>
        <begin position="1"/>
        <end position="12"/>
    </location>
</feature>
<dbReference type="SUPFAM" id="SSF47060">
    <property type="entry name" value="S15/NS1 RNA-binding domain"/>
    <property type="match status" value="1"/>
</dbReference>
<feature type="compositionally biased region" description="Low complexity" evidence="8">
    <location>
        <begin position="35"/>
        <end position="51"/>
    </location>
</feature>
<dbReference type="InterPro" id="IPR009068">
    <property type="entry name" value="uS15_NS1_RNA-bd_sf"/>
</dbReference>
<evidence type="ECO:0000256" key="8">
    <source>
        <dbReference type="SAM" id="MobiDB-lite"/>
    </source>
</evidence>
<dbReference type="HAMAP" id="MF_01343_B">
    <property type="entry name" value="Ribosomal_uS15_B"/>
    <property type="match status" value="1"/>
</dbReference>
<comment type="similarity">
    <text evidence="2">Belongs to the universal ribosomal protein uS15 family.</text>
</comment>
<dbReference type="InterPro" id="IPR005290">
    <property type="entry name" value="Ribosomal_uS15_bac-type"/>
</dbReference>
<evidence type="ECO:0000256" key="1">
    <source>
        <dbReference type="ARBA" id="ARBA00004474"/>
    </source>
</evidence>
<dbReference type="CDD" id="cd00353">
    <property type="entry name" value="Ribosomal_S15p_S13e"/>
    <property type="match status" value="1"/>
</dbReference>
<organism evidence="9 10">
    <name type="scientific">Arabidopsis arenosa</name>
    <name type="common">Sand rock-cress</name>
    <name type="synonym">Cardaminopsis arenosa</name>
    <dbReference type="NCBI Taxonomy" id="38785"/>
    <lineage>
        <taxon>Eukaryota</taxon>
        <taxon>Viridiplantae</taxon>
        <taxon>Streptophyta</taxon>
        <taxon>Embryophyta</taxon>
        <taxon>Tracheophyta</taxon>
        <taxon>Spermatophyta</taxon>
        <taxon>Magnoliopsida</taxon>
        <taxon>eudicotyledons</taxon>
        <taxon>Gunneridae</taxon>
        <taxon>Pentapetalae</taxon>
        <taxon>rosids</taxon>
        <taxon>malvids</taxon>
        <taxon>Brassicales</taxon>
        <taxon>Brassicaceae</taxon>
        <taxon>Camelineae</taxon>
        <taxon>Arabidopsis</taxon>
    </lineage>
</organism>
<evidence type="ECO:0000256" key="4">
    <source>
        <dbReference type="ARBA" id="ARBA00022980"/>
    </source>
</evidence>
<keyword evidence="4" id="KW-0689">Ribosomal protein</keyword>
<reference evidence="9" key="1">
    <citation type="submission" date="2021-01" db="EMBL/GenBank/DDBJ databases">
        <authorList>
            <person name="Bezrukov I."/>
        </authorList>
    </citation>
    <scope>NUCLEOTIDE SEQUENCE</scope>
</reference>
<dbReference type="PANTHER" id="PTHR47546:SF3">
    <property type="entry name" value="30S RIBOSOMAL PROTEIN S15, CHLOROPLASTIC"/>
    <property type="match status" value="1"/>
</dbReference>
<evidence type="ECO:0000256" key="6">
    <source>
        <dbReference type="ARBA" id="ARBA00035250"/>
    </source>
</evidence>
<proteinExistence type="inferred from homology"/>
<dbReference type="GO" id="GO:0009536">
    <property type="term" value="C:plastid"/>
    <property type="evidence" value="ECO:0007669"/>
    <property type="project" value="UniProtKB-SubCell"/>
</dbReference>
<evidence type="ECO:0000256" key="2">
    <source>
        <dbReference type="ARBA" id="ARBA00008434"/>
    </source>
</evidence>
<dbReference type="Gene3D" id="1.10.287.10">
    <property type="entry name" value="S15/NS1, RNA-binding"/>
    <property type="match status" value="1"/>
</dbReference>
<dbReference type="GO" id="GO:0003735">
    <property type="term" value="F:structural constituent of ribosome"/>
    <property type="evidence" value="ECO:0007669"/>
    <property type="project" value="InterPro"/>
</dbReference>
<dbReference type="GO" id="GO:1990904">
    <property type="term" value="C:ribonucleoprotein complex"/>
    <property type="evidence" value="ECO:0007669"/>
    <property type="project" value="UniProtKB-KW"/>
</dbReference>
<evidence type="ECO:0000313" key="9">
    <source>
        <dbReference type="EMBL" id="CAE5964767.1"/>
    </source>
</evidence>
<feature type="region of interest" description="Disordered" evidence="8">
    <location>
        <begin position="1"/>
        <end position="57"/>
    </location>
</feature>
<evidence type="ECO:0000313" key="10">
    <source>
        <dbReference type="Proteomes" id="UP000682877"/>
    </source>
</evidence>
<name>A0A8S1ZUB1_ARAAE</name>
<dbReference type="GO" id="GO:0005840">
    <property type="term" value="C:ribosome"/>
    <property type="evidence" value="ECO:0007669"/>
    <property type="project" value="UniProtKB-KW"/>
</dbReference>
<dbReference type="Proteomes" id="UP000682877">
    <property type="component" value="Chromosome 2"/>
</dbReference>
<dbReference type="AlphaFoldDB" id="A0A8S1ZUB1"/>
<dbReference type="Pfam" id="PF00312">
    <property type="entry name" value="Ribosomal_S15"/>
    <property type="match status" value="1"/>
</dbReference>
<evidence type="ECO:0000256" key="7">
    <source>
        <dbReference type="ARBA" id="ARBA00035484"/>
    </source>
</evidence>
<feature type="region of interest" description="Disordered" evidence="8">
    <location>
        <begin position="488"/>
        <end position="535"/>
    </location>
</feature>
<dbReference type="PANTHER" id="PTHR47546">
    <property type="entry name" value="S15/NS1, RNA-BINDING PROTEIN"/>
    <property type="match status" value="1"/>
</dbReference>
<dbReference type="EMBL" id="LR999452">
    <property type="protein sequence ID" value="CAE5964767.1"/>
    <property type="molecule type" value="Genomic_DNA"/>
</dbReference>
<sequence length="619" mass="71510">MALHLARPKQRLHSNPSLIHLFSTSSSSPQDGNESSEQPSQSPSSSSSSPPDFKISSYFSGIRSSLKQTQPQDGRRQFVRFDAKAPNPATSLSGGRNQDIRRNLNEFRSRAVAPPPRDWQDIYKQNVLPKSDGTRKIEGIPLTNIKANLRQMRPQANTESKWATLSGLQNTMKTNLKFNENLRSNVIGGGEGLPYSVFEKELEEGQKNENETEEMKSEFIKSYDPIELGEKLRLYRPEGKKELGWFSLHELNQRLVKLRAMEEEQFERTRTSHPSFVKELRSAYENEKAVKAQKSVPFQNTGMWALLNGTPKYMLEPPKDQLVETYFHPDNMSSAEKMKIELAKVREEFKMSESDCGSARVQVAQLTTKIKHLSSVLHKKDKHSRKGLIAMVQRRKKLLKYMRRTDWDSYCLSLSKLGLRDNPDYKSEQRFHLNPFLIRILSTSSSNLLSQLPSNFFTKKPLVDRPRKYSGDVFDRFAIRPYRREKPDEIQSRVSITEQPKEEKRRRPGRPKKKQLVEKKPPMDEKRSRAASIGRKTFTALGSSSRNALKTHPDYICSVTHAMDVLNSLPRVKKWSPLYRASMDHLMADVAHRQAFLTFSDPEDMIRYLRYKTRKTERE</sequence>
<keyword evidence="5" id="KW-0687">Ribonucleoprotein</keyword>
<keyword evidence="10" id="KW-1185">Reference proteome</keyword>
<gene>
    <name evidence="9" type="ORF">AARE701A_LOCUS5908</name>
</gene>
<dbReference type="InterPro" id="IPR000589">
    <property type="entry name" value="Ribosomal_uS15"/>
</dbReference>
<dbReference type="GO" id="GO:0006412">
    <property type="term" value="P:translation"/>
    <property type="evidence" value="ECO:0007669"/>
    <property type="project" value="InterPro"/>
</dbReference>
<comment type="subcellular location">
    <subcellularLocation>
        <location evidence="1">Plastid</location>
    </subcellularLocation>
</comment>
<evidence type="ECO:0000256" key="5">
    <source>
        <dbReference type="ARBA" id="ARBA00023274"/>
    </source>
</evidence>
<feature type="compositionally biased region" description="Basic and acidic residues" evidence="8">
    <location>
        <begin position="515"/>
        <end position="528"/>
    </location>
</feature>